<name>A0ABC8SP38_9AQUA</name>
<feature type="compositionally biased region" description="Basic and acidic residues" evidence="3">
    <location>
        <begin position="166"/>
        <end position="177"/>
    </location>
</feature>
<dbReference type="PANTHER" id="PTHR15081">
    <property type="entry name" value="NUCLEAR AUTOANTIGENIC SPERM PROTEIN NASP -RELATED"/>
    <property type="match status" value="1"/>
</dbReference>
<comment type="caution">
    <text evidence="4">The sequence shown here is derived from an EMBL/GenBank/DDBJ whole genome shotgun (WGS) entry which is preliminary data.</text>
</comment>
<proteinExistence type="predicted"/>
<evidence type="ECO:0000256" key="2">
    <source>
        <dbReference type="ARBA" id="ARBA00022803"/>
    </source>
</evidence>
<feature type="compositionally biased region" description="Low complexity" evidence="3">
    <location>
        <begin position="35"/>
        <end position="46"/>
    </location>
</feature>
<protein>
    <submittedName>
        <fullName evidence="4">Uncharacterized protein</fullName>
    </submittedName>
</protein>
<organism evidence="4 5">
    <name type="scientific">Ilex paraguariensis</name>
    <name type="common">yerba mate</name>
    <dbReference type="NCBI Taxonomy" id="185542"/>
    <lineage>
        <taxon>Eukaryota</taxon>
        <taxon>Viridiplantae</taxon>
        <taxon>Streptophyta</taxon>
        <taxon>Embryophyta</taxon>
        <taxon>Tracheophyta</taxon>
        <taxon>Spermatophyta</taxon>
        <taxon>Magnoliopsida</taxon>
        <taxon>eudicotyledons</taxon>
        <taxon>Gunneridae</taxon>
        <taxon>Pentapetalae</taxon>
        <taxon>asterids</taxon>
        <taxon>campanulids</taxon>
        <taxon>Aquifoliales</taxon>
        <taxon>Aquifoliaceae</taxon>
        <taxon>Ilex</taxon>
    </lineage>
</organism>
<dbReference type="Proteomes" id="UP001642360">
    <property type="component" value="Unassembled WGS sequence"/>
</dbReference>
<evidence type="ECO:0000313" key="4">
    <source>
        <dbReference type="EMBL" id="CAK9158717.1"/>
    </source>
</evidence>
<evidence type="ECO:0000256" key="1">
    <source>
        <dbReference type="ARBA" id="ARBA00022737"/>
    </source>
</evidence>
<dbReference type="InterPro" id="IPR011990">
    <property type="entry name" value="TPR-like_helical_dom_sf"/>
</dbReference>
<keyword evidence="5" id="KW-1185">Reference proteome</keyword>
<feature type="region of interest" description="Disordered" evidence="3">
    <location>
        <begin position="1"/>
        <end position="55"/>
    </location>
</feature>
<feature type="region of interest" description="Disordered" evidence="3">
    <location>
        <begin position="126"/>
        <end position="177"/>
    </location>
</feature>
<gene>
    <name evidence="4" type="ORF">ILEXP_LOCUS27382</name>
</gene>
<feature type="compositionally biased region" description="Low complexity" evidence="3">
    <location>
        <begin position="146"/>
        <end position="161"/>
    </location>
</feature>
<sequence length="177" mass="18799">MAEEAANSEILGPALEETPNSVEATIESGPQGGTESSCNNNNVESSGLKSDGDREKSLEYVDELMERGSKAEKERDYAEATDCFSRALEIRAAQYGELSPQCVNAYYKYGCALLYKAQEEADPLVAVPKKEGESQQDSNKDGFVQSASNGESSAAASSNAEQDGNSNHHEGGLSEGS</sequence>
<reference evidence="4 5" key="1">
    <citation type="submission" date="2024-02" db="EMBL/GenBank/DDBJ databases">
        <authorList>
            <person name="Vignale AGUSTIN F."/>
            <person name="Sosa J E."/>
            <person name="Modenutti C."/>
        </authorList>
    </citation>
    <scope>NUCLEOTIDE SEQUENCE [LARGE SCALE GENOMIC DNA]</scope>
</reference>
<evidence type="ECO:0000256" key="3">
    <source>
        <dbReference type="SAM" id="MobiDB-lite"/>
    </source>
</evidence>
<dbReference type="AlphaFoldDB" id="A0ABC8SP38"/>
<dbReference type="PANTHER" id="PTHR15081:SF1">
    <property type="entry name" value="NUCLEAR AUTOANTIGENIC SPERM PROTEIN"/>
    <property type="match status" value="1"/>
</dbReference>
<keyword evidence="1" id="KW-0677">Repeat</keyword>
<dbReference type="EMBL" id="CAUOFW020003236">
    <property type="protein sequence ID" value="CAK9158717.1"/>
    <property type="molecule type" value="Genomic_DNA"/>
</dbReference>
<dbReference type="SUPFAM" id="SSF48452">
    <property type="entry name" value="TPR-like"/>
    <property type="match status" value="1"/>
</dbReference>
<evidence type="ECO:0000313" key="5">
    <source>
        <dbReference type="Proteomes" id="UP001642360"/>
    </source>
</evidence>
<keyword evidence="2" id="KW-0802">TPR repeat</keyword>
<dbReference type="InterPro" id="IPR051730">
    <property type="entry name" value="NASP-like"/>
</dbReference>
<accession>A0ABC8SP38</accession>
<dbReference type="Gene3D" id="1.25.40.10">
    <property type="entry name" value="Tetratricopeptide repeat domain"/>
    <property type="match status" value="1"/>
</dbReference>